<name>A0A4Q9PJU5_9APHY</name>
<keyword evidence="1" id="KW-0732">Signal</keyword>
<evidence type="ECO:0000313" key="2">
    <source>
        <dbReference type="EMBL" id="TBU54377.1"/>
    </source>
</evidence>
<gene>
    <name evidence="2" type="ORF">BD310DRAFT_936013</name>
</gene>
<keyword evidence="3" id="KW-1185">Reference proteome</keyword>
<feature type="chain" id="PRO_5020699304" evidence="1">
    <location>
        <begin position="21"/>
        <end position="117"/>
    </location>
</feature>
<feature type="signal peptide" evidence="1">
    <location>
        <begin position="1"/>
        <end position="20"/>
    </location>
</feature>
<sequence length="117" mass="13317">MYLLVLSAFLSDLFYVQLRSQDIHLRAIVNHSSALVISHLQPPLRCICDNYAYQMRQRGQGDVNTRELRDKGDVQQLLAVAELGGLRWLAATTLEQLRGRTYHLLCTAETKSTQKTT</sequence>
<protein>
    <submittedName>
        <fullName evidence="2">Uncharacterized protein</fullName>
    </submittedName>
</protein>
<dbReference type="Proteomes" id="UP000292082">
    <property type="component" value="Unassembled WGS sequence"/>
</dbReference>
<accession>A0A4Q9PJU5</accession>
<evidence type="ECO:0000256" key="1">
    <source>
        <dbReference type="SAM" id="SignalP"/>
    </source>
</evidence>
<reference evidence="2 3" key="1">
    <citation type="submission" date="2019-01" db="EMBL/GenBank/DDBJ databases">
        <title>Draft genome sequences of three monokaryotic isolates of the white-rot basidiomycete fungus Dichomitus squalens.</title>
        <authorList>
            <consortium name="DOE Joint Genome Institute"/>
            <person name="Lopez S.C."/>
            <person name="Andreopoulos B."/>
            <person name="Pangilinan J."/>
            <person name="Lipzen A."/>
            <person name="Riley R."/>
            <person name="Ahrendt S."/>
            <person name="Ng V."/>
            <person name="Barry K."/>
            <person name="Daum C."/>
            <person name="Grigoriev I.V."/>
            <person name="Hilden K.S."/>
            <person name="Makela M.R."/>
            <person name="de Vries R.P."/>
        </authorList>
    </citation>
    <scope>NUCLEOTIDE SEQUENCE [LARGE SCALE GENOMIC DNA]</scope>
    <source>
        <strain evidence="2 3">CBS 464.89</strain>
    </source>
</reference>
<evidence type="ECO:0000313" key="3">
    <source>
        <dbReference type="Proteomes" id="UP000292082"/>
    </source>
</evidence>
<proteinExistence type="predicted"/>
<dbReference type="AlphaFoldDB" id="A0A4Q9PJU5"/>
<organism evidence="2 3">
    <name type="scientific">Dichomitus squalens</name>
    <dbReference type="NCBI Taxonomy" id="114155"/>
    <lineage>
        <taxon>Eukaryota</taxon>
        <taxon>Fungi</taxon>
        <taxon>Dikarya</taxon>
        <taxon>Basidiomycota</taxon>
        <taxon>Agaricomycotina</taxon>
        <taxon>Agaricomycetes</taxon>
        <taxon>Polyporales</taxon>
        <taxon>Polyporaceae</taxon>
        <taxon>Dichomitus</taxon>
    </lineage>
</organism>
<dbReference type="EMBL" id="ML145190">
    <property type="protein sequence ID" value="TBU54377.1"/>
    <property type="molecule type" value="Genomic_DNA"/>
</dbReference>